<dbReference type="SUPFAM" id="SSF51182">
    <property type="entry name" value="RmlC-like cupins"/>
    <property type="match status" value="1"/>
</dbReference>
<dbReference type="GO" id="GO:0004848">
    <property type="term" value="F:ureidoglycolate hydrolase activity"/>
    <property type="evidence" value="ECO:0007669"/>
    <property type="project" value="InterPro"/>
</dbReference>
<dbReference type="InterPro" id="IPR024060">
    <property type="entry name" value="Ureidoglycolate_lyase_dom_sf"/>
</dbReference>
<dbReference type="Gene3D" id="2.60.120.480">
    <property type="entry name" value="Ureidoglycolate hydrolase"/>
    <property type="match status" value="1"/>
</dbReference>
<dbReference type="EMBL" id="CP102480">
    <property type="protein sequence ID" value="UUX49209.1"/>
    <property type="molecule type" value="Genomic_DNA"/>
</dbReference>
<accession>A0A9J7ARL2</accession>
<evidence type="ECO:0000256" key="1">
    <source>
        <dbReference type="ARBA" id="ARBA00011738"/>
    </source>
</evidence>
<evidence type="ECO:0000256" key="4">
    <source>
        <dbReference type="ARBA" id="ARBA00047684"/>
    </source>
</evidence>
<dbReference type="PANTHER" id="PTHR21221:SF1">
    <property type="entry name" value="UREIDOGLYCOLATE LYASE"/>
    <property type="match status" value="1"/>
</dbReference>
<keyword evidence="2" id="KW-0659">Purine metabolism</keyword>
<comment type="subunit">
    <text evidence="1">Homodimer.</text>
</comment>
<dbReference type="KEGG" id="naci:NUH88_17605"/>
<protein>
    <submittedName>
        <fullName evidence="5">Ureidoglycolate lyase</fullName>
    </submittedName>
</protein>
<dbReference type="RefSeq" id="WP_257767744.1">
    <property type="nucleotide sequence ID" value="NZ_CP102480.1"/>
</dbReference>
<name>A0A9J7ARL2_9PROT</name>
<evidence type="ECO:0000256" key="3">
    <source>
        <dbReference type="ARBA" id="ARBA00023239"/>
    </source>
</evidence>
<proteinExistence type="predicted"/>
<dbReference type="GO" id="GO:0006144">
    <property type="term" value="P:purine nucleobase metabolic process"/>
    <property type="evidence" value="ECO:0007669"/>
    <property type="project" value="UniProtKB-KW"/>
</dbReference>
<keyword evidence="6" id="KW-1185">Reference proteome</keyword>
<dbReference type="InterPro" id="IPR047233">
    <property type="entry name" value="UAH_cupin"/>
</dbReference>
<dbReference type="GO" id="GO:0000256">
    <property type="term" value="P:allantoin catabolic process"/>
    <property type="evidence" value="ECO:0007669"/>
    <property type="project" value="InterPro"/>
</dbReference>
<dbReference type="PANTHER" id="PTHR21221">
    <property type="entry name" value="UREIDOGLYCOLATE HYDROLASE"/>
    <property type="match status" value="1"/>
</dbReference>
<dbReference type="Pfam" id="PF04115">
    <property type="entry name" value="Ureidogly_lyase"/>
    <property type="match status" value="1"/>
</dbReference>
<evidence type="ECO:0000313" key="6">
    <source>
        <dbReference type="Proteomes" id="UP001060336"/>
    </source>
</evidence>
<comment type="catalytic activity">
    <reaction evidence="4">
        <text>(S)-ureidoglycolate = urea + glyoxylate</text>
        <dbReference type="Rhea" id="RHEA:11304"/>
        <dbReference type="ChEBI" id="CHEBI:16199"/>
        <dbReference type="ChEBI" id="CHEBI:36655"/>
        <dbReference type="ChEBI" id="CHEBI:57296"/>
        <dbReference type="EC" id="4.3.2.3"/>
    </reaction>
</comment>
<dbReference type="AlphaFoldDB" id="A0A9J7ARL2"/>
<dbReference type="PIRSF" id="PIRSF017306">
    <property type="entry name" value="Ureidogly_hydro"/>
    <property type="match status" value="1"/>
</dbReference>
<dbReference type="NCBIfam" id="NF009932">
    <property type="entry name" value="PRK13395.1"/>
    <property type="match status" value="1"/>
</dbReference>
<evidence type="ECO:0000313" key="5">
    <source>
        <dbReference type="EMBL" id="UUX49209.1"/>
    </source>
</evidence>
<dbReference type="GO" id="GO:0050385">
    <property type="term" value="F:ureidoglycolate lyase activity"/>
    <property type="evidence" value="ECO:0007669"/>
    <property type="project" value="UniProtKB-EC"/>
</dbReference>
<dbReference type="InterPro" id="IPR011051">
    <property type="entry name" value="RmlC_Cupin_sf"/>
</dbReference>
<gene>
    <name evidence="5" type="ORF">NUH88_17605</name>
</gene>
<dbReference type="CDD" id="cd20298">
    <property type="entry name" value="cupin_UAH"/>
    <property type="match status" value="1"/>
</dbReference>
<organism evidence="5 6">
    <name type="scientific">Nisaea acidiphila</name>
    <dbReference type="NCBI Taxonomy" id="1862145"/>
    <lineage>
        <taxon>Bacteria</taxon>
        <taxon>Pseudomonadati</taxon>
        <taxon>Pseudomonadota</taxon>
        <taxon>Alphaproteobacteria</taxon>
        <taxon>Rhodospirillales</taxon>
        <taxon>Thalassobaculaceae</taxon>
        <taxon>Nisaea</taxon>
    </lineage>
</organism>
<evidence type="ECO:0000256" key="2">
    <source>
        <dbReference type="ARBA" id="ARBA00022631"/>
    </source>
</evidence>
<dbReference type="InterPro" id="IPR007247">
    <property type="entry name" value="Ureidogly_lyase"/>
</dbReference>
<reference evidence="5" key="1">
    <citation type="submission" date="2022-08" db="EMBL/GenBank/DDBJ databases">
        <title>Nisaea acidiphila sp. nov., isolated from a marine algal debris and emended description of the genus Nisaea Urios et al. 2008.</title>
        <authorList>
            <person name="Kwon K."/>
        </authorList>
    </citation>
    <scope>NUCLEOTIDE SEQUENCE</scope>
    <source>
        <strain evidence="5">MEBiC11861</strain>
    </source>
</reference>
<dbReference type="Proteomes" id="UP001060336">
    <property type="component" value="Chromosome"/>
</dbReference>
<keyword evidence="3 5" id="KW-0456">Lyase</keyword>
<sequence>MSGTIAAKPLTVGAFAPYGEVLEASGAPDYMINAGLCGRYHDRARPETDPEGEVALSIGRSDAISLPLTLKMMERHPDGSQAFVPMNGTRFLVIVAADENGVPGRPEAFLTNGTQGIQYKRNCWHGVLAPLEGPADFLIVDRIGPGNNLEEHHLAAPYTITAE</sequence>